<evidence type="ECO:0000256" key="4">
    <source>
        <dbReference type="ARBA" id="ARBA00022598"/>
    </source>
</evidence>
<evidence type="ECO:0000313" key="13">
    <source>
        <dbReference type="Proteomes" id="UP001575181"/>
    </source>
</evidence>
<evidence type="ECO:0000256" key="6">
    <source>
        <dbReference type="ARBA" id="ARBA00022840"/>
    </source>
</evidence>
<proteinExistence type="inferred from homology"/>
<evidence type="ECO:0000256" key="10">
    <source>
        <dbReference type="HAMAP-Rule" id="MF_00127"/>
    </source>
</evidence>
<accession>A0ABV4TV56</accession>
<dbReference type="Proteomes" id="UP001575181">
    <property type="component" value="Unassembled WGS sequence"/>
</dbReference>
<evidence type="ECO:0000313" key="12">
    <source>
        <dbReference type="EMBL" id="MFA9460852.1"/>
    </source>
</evidence>
<dbReference type="NCBIfam" id="TIGR00442">
    <property type="entry name" value="hisS"/>
    <property type="match status" value="1"/>
</dbReference>
<evidence type="ECO:0000256" key="7">
    <source>
        <dbReference type="ARBA" id="ARBA00022917"/>
    </source>
</evidence>
<dbReference type="SUPFAM" id="SSF52954">
    <property type="entry name" value="Class II aaRS ABD-related"/>
    <property type="match status" value="1"/>
</dbReference>
<dbReference type="InterPro" id="IPR015807">
    <property type="entry name" value="His-tRNA-ligase"/>
</dbReference>
<evidence type="ECO:0000256" key="5">
    <source>
        <dbReference type="ARBA" id="ARBA00022741"/>
    </source>
</evidence>
<evidence type="ECO:0000256" key="2">
    <source>
        <dbReference type="ARBA" id="ARBA00011738"/>
    </source>
</evidence>
<reference evidence="12 13" key="1">
    <citation type="submission" date="2024-08" db="EMBL/GenBank/DDBJ databases">
        <title>Whole-genome sequencing of halo(alkali)philic microorganisms from hypersaline lakes.</title>
        <authorList>
            <person name="Sorokin D.Y."/>
            <person name="Merkel A.Y."/>
            <person name="Messina E."/>
            <person name="Yakimov M."/>
        </authorList>
    </citation>
    <scope>NUCLEOTIDE SEQUENCE [LARGE SCALE GENOMIC DNA]</scope>
    <source>
        <strain evidence="12 13">Cl-TMA</strain>
    </source>
</reference>
<dbReference type="SUPFAM" id="SSF55681">
    <property type="entry name" value="Class II aaRS and biotin synthetases"/>
    <property type="match status" value="1"/>
</dbReference>
<dbReference type="RefSeq" id="WP_373655638.1">
    <property type="nucleotide sequence ID" value="NZ_JBGUAW010000005.1"/>
</dbReference>
<dbReference type="Pfam" id="PF03129">
    <property type="entry name" value="HGTP_anticodon"/>
    <property type="match status" value="1"/>
</dbReference>
<dbReference type="InterPro" id="IPR036621">
    <property type="entry name" value="Anticodon-bd_dom_sf"/>
</dbReference>
<dbReference type="InterPro" id="IPR045864">
    <property type="entry name" value="aa-tRNA-synth_II/BPL/LPL"/>
</dbReference>
<comment type="subunit">
    <text evidence="2 10">Homodimer.</text>
</comment>
<keyword evidence="13" id="KW-1185">Reference proteome</keyword>
<protein>
    <recommendedName>
        <fullName evidence="10">Histidine--tRNA ligase</fullName>
        <ecNumber evidence="10">6.1.1.21</ecNumber>
    </recommendedName>
    <alternativeName>
        <fullName evidence="10">Histidyl-tRNA synthetase</fullName>
        <shortName evidence="10">HisRS</shortName>
    </alternativeName>
</protein>
<dbReference type="Pfam" id="PF13393">
    <property type="entry name" value="tRNA-synt_His"/>
    <property type="match status" value="1"/>
</dbReference>
<dbReference type="EMBL" id="JBGUAW010000005">
    <property type="protein sequence ID" value="MFA9460852.1"/>
    <property type="molecule type" value="Genomic_DNA"/>
</dbReference>
<keyword evidence="4 10" id="KW-0436">Ligase</keyword>
<dbReference type="PIRSF" id="PIRSF001549">
    <property type="entry name" value="His-tRNA_synth"/>
    <property type="match status" value="1"/>
</dbReference>
<name>A0ABV4TV56_9GAMM</name>
<dbReference type="PANTHER" id="PTHR43707">
    <property type="entry name" value="HISTIDYL-TRNA SYNTHETASE"/>
    <property type="match status" value="1"/>
</dbReference>
<dbReference type="InterPro" id="IPR004154">
    <property type="entry name" value="Anticodon-bd"/>
</dbReference>
<dbReference type="EC" id="6.1.1.21" evidence="10"/>
<evidence type="ECO:0000256" key="8">
    <source>
        <dbReference type="ARBA" id="ARBA00023146"/>
    </source>
</evidence>
<dbReference type="PROSITE" id="PS50862">
    <property type="entry name" value="AA_TRNA_LIGASE_II"/>
    <property type="match status" value="1"/>
</dbReference>
<dbReference type="GO" id="GO:0004821">
    <property type="term" value="F:histidine-tRNA ligase activity"/>
    <property type="evidence" value="ECO:0007669"/>
    <property type="project" value="UniProtKB-EC"/>
</dbReference>
<evidence type="ECO:0000259" key="11">
    <source>
        <dbReference type="PROSITE" id="PS50862"/>
    </source>
</evidence>
<dbReference type="InterPro" id="IPR041715">
    <property type="entry name" value="HisRS-like_core"/>
</dbReference>
<dbReference type="Gene3D" id="3.30.930.10">
    <property type="entry name" value="Bira Bifunctional Protein, Domain 2"/>
    <property type="match status" value="1"/>
</dbReference>
<dbReference type="CDD" id="cd00773">
    <property type="entry name" value="HisRS-like_core"/>
    <property type="match status" value="1"/>
</dbReference>
<keyword evidence="5 10" id="KW-0547">Nucleotide-binding</keyword>
<comment type="caution">
    <text evidence="12">The sequence shown here is derived from an EMBL/GenBank/DDBJ whole genome shotgun (WGS) entry which is preliminary data.</text>
</comment>
<comment type="similarity">
    <text evidence="1 10">Belongs to the class-II aminoacyl-tRNA synthetase family.</text>
</comment>
<keyword evidence="3 10" id="KW-0963">Cytoplasm</keyword>
<gene>
    <name evidence="10 12" type="primary">hisS</name>
    <name evidence="12" type="ORF">ACERLL_08445</name>
</gene>
<dbReference type="Gene3D" id="3.40.50.800">
    <property type="entry name" value="Anticodon-binding domain"/>
    <property type="match status" value="1"/>
</dbReference>
<comment type="subcellular location">
    <subcellularLocation>
        <location evidence="10">Cytoplasm</location>
    </subcellularLocation>
</comment>
<keyword evidence="8 10" id="KW-0030">Aminoacyl-tRNA synthetase</keyword>
<dbReference type="CDD" id="cd00859">
    <property type="entry name" value="HisRS_anticodon"/>
    <property type="match status" value="1"/>
</dbReference>
<dbReference type="InterPro" id="IPR033656">
    <property type="entry name" value="HisRS_anticodon"/>
</dbReference>
<dbReference type="PANTHER" id="PTHR43707:SF1">
    <property type="entry name" value="HISTIDINE--TRNA LIGASE, MITOCHONDRIAL-RELATED"/>
    <property type="match status" value="1"/>
</dbReference>
<keyword evidence="7 10" id="KW-0648">Protein biosynthesis</keyword>
<organism evidence="12 13">
    <name type="scientific">Thiohalorhabdus methylotrophus</name>
    <dbReference type="NCBI Taxonomy" id="3242694"/>
    <lineage>
        <taxon>Bacteria</taxon>
        <taxon>Pseudomonadati</taxon>
        <taxon>Pseudomonadota</taxon>
        <taxon>Gammaproteobacteria</taxon>
        <taxon>Thiohalorhabdales</taxon>
        <taxon>Thiohalorhabdaceae</taxon>
        <taxon>Thiohalorhabdus</taxon>
    </lineage>
</organism>
<sequence>MAEKIRPVRGMNDILPEEAAGWQYLEGEARRVLESYGYREIRFPHVERLELFARSIGEDTDIVEKEMYTFEDTGGDVLALRPEGTAGCVRAGITNGLFRGQTHRLYYLGPMFRHERPQKGRYRQFHQVGVEAFGPATPDLDVEQILMARRLLQDLGVEGLTLHLNSLGKPEDRRVYREELVGFLEARRDSLCETCRERIQRSPMRVLDCKVPTCQEAVAGAPEITDFLGEESQAHFDRLRELLEAAGIDYEHNPRLVRGLDYYTDTVYEWTSDQLGSQATVVAGGRYDGLVEEIGGPATPAVGFALGIERLLALVDPQRVPERHPTVFIAPLDGSAEPGAMALAESLRDRGISAWFHCGGGSLKSQLKKADRSGARLALILGGQEQAEGKVLVRDLASGEQEPLAREEVEDYVARQGG</sequence>
<dbReference type="InterPro" id="IPR006195">
    <property type="entry name" value="aa-tRNA-synth_II"/>
</dbReference>
<keyword evidence="6 10" id="KW-0067">ATP-binding</keyword>
<dbReference type="HAMAP" id="MF_00127">
    <property type="entry name" value="His_tRNA_synth"/>
    <property type="match status" value="1"/>
</dbReference>
<dbReference type="InterPro" id="IPR004516">
    <property type="entry name" value="HisRS/HisZ"/>
</dbReference>
<comment type="catalytic activity">
    <reaction evidence="9 10">
        <text>tRNA(His) + L-histidine + ATP = L-histidyl-tRNA(His) + AMP + diphosphate + H(+)</text>
        <dbReference type="Rhea" id="RHEA:17313"/>
        <dbReference type="Rhea" id="RHEA-COMP:9665"/>
        <dbReference type="Rhea" id="RHEA-COMP:9689"/>
        <dbReference type="ChEBI" id="CHEBI:15378"/>
        <dbReference type="ChEBI" id="CHEBI:30616"/>
        <dbReference type="ChEBI" id="CHEBI:33019"/>
        <dbReference type="ChEBI" id="CHEBI:57595"/>
        <dbReference type="ChEBI" id="CHEBI:78442"/>
        <dbReference type="ChEBI" id="CHEBI:78527"/>
        <dbReference type="ChEBI" id="CHEBI:456215"/>
        <dbReference type="EC" id="6.1.1.21"/>
    </reaction>
</comment>
<evidence type="ECO:0000256" key="9">
    <source>
        <dbReference type="ARBA" id="ARBA00047639"/>
    </source>
</evidence>
<evidence type="ECO:0000256" key="3">
    <source>
        <dbReference type="ARBA" id="ARBA00022490"/>
    </source>
</evidence>
<evidence type="ECO:0000256" key="1">
    <source>
        <dbReference type="ARBA" id="ARBA00008226"/>
    </source>
</evidence>
<feature type="domain" description="Aminoacyl-transfer RNA synthetases class-II family profile" evidence="11">
    <location>
        <begin position="1"/>
        <end position="325"/>
    </location>
</feature>